<evidence type="ECO:0000313" key="2">
    <source>
        <dbReference type="Proteomes" id="UP000887581"/>
    </source>
</evidence>
<keyword evidence="2" id="KW-1185">Reference proteome</keyword>
<protein>
    <submittedName>
        <fullName evidence="3">DUF4005 domain-containing protein</fullName>
    </submittedName>
</protein>
<evidence type="ECO:0000256" key="1">
    <source>
        <dbReference type="SAM" id="MobiDB-lite"/>
    </source>
</evidence>
<feature type="compositionally biased region" description="Polar residues" evidence="1">
    <location>
        <begin position="139"/>
        <end position="175"/>
    </location>
</feature>
<organism evidence="2 3">
    <name type="scientific">Setaria digitata</name>
    <dbReference type="NCBI Taxonomy" id="48799"/>
    <lineage>
        <taxon>Eukaryota</taxon>
        <taxon>Metazoa</taxon>
        <taxon>Ecdysozoa</taxon>
        <taxon>Nematoda</taxon>
        <taxon>Chromadorea</taxon>
        <taxon>Rhabditida</taxon>
        <taxon>Spirurina</taxon>
        <taxon>Spiruromorpha</taxon>
        <taxon>Filarioidea</taxon>
        <taxon>Setariidae</taxon>
        <taxon>Setaria</taxon>
    </lineage>
</organism>
<feature type="compositionally biased region" description="Polar residues" evidence="1">
    <location>
        <begin position="315"/>
        <end position="338"/>
    </location>
</feature>
<reference evidence="3" key="1">
    <citation type="submission" date="2022-11" db="UniProtKB">
        <authorList>
            <consortium name="WormBaseParasite"/>
        </authorList>
    </citation>
    <scope>IDENTIFICATION</scope>
</reference>
<name>A0A915Q2B2_9BILA</name>
<accession>A0A915Q2B2</accession>
<proteinExistence type="predicted"/>
<feature type="region of interest" description="Disordered" evidence="1">
    <location>
        <begin position="292"/>
        <end position="338"/>
    </location>
</feature>
<dbReference type="Proteomes" id="UP000887581">
    <property type="component" value="Unplaced"/>
</dbReference>
<dbReference type="WBParaSite" id="sdigi.contig795.g9779.t1">
    <property type="protein sequence ID" value="sdigi.contig795.g9779.t1"/>
    <property type="gene ID" value="sdigi.contig795.g9779"/>
</dbReference>
<dbReference type="AlphaFoldDB" id="A0A915Q2B2"/>
<feature type="region of interest" description="Disordered" evidence="1">
    <location>
        <begin position="139"/>
        <end position="183"/>
    </location>
</feature>
<sequence length="338" mass="37591">MAIGRAVLKNLKHVENRISAFSASCSQPDVVIISADATNDRGTAERNFRQCSHRHTQSASHRAVIYTRLSSSAAEVQIPHSDDDDNDEKYSFSGFHGSELLESTHSLTYLEWVHERQTRRMRTRSEWFLLPAPSAKVSDTSRLNASEFSSASLQPGSQFDDSTMGSSDGRTGSTDNTDECPISVTRELKPLKGYKGKISSSSVTTAEQFPVVRQSATRMSRIAGGIVRRRSWRTHYVRPNRTAESCNRERNSDEVAVVSSRSAPLYRRNIPHACSRGLQSSGRTIMLPSSMELQQRQRPAASPSEHQKLYYRSSGGDSSSNPHVGDSKTTQYSKNMLL</sequence>
<evidence type="ECO:0000313" key="3">
    <source>
        <dbReference type="WBParaSite" id="sdigi.contig795.g9779.t1"/>
    </source>
</evidence>